<dbReference type="AlphaFoldDB" id="A0AAV1RAT3"/>
<dbReference type="EMBL" id="CAWUPB010000913">
    <property type="protein sequence ID" value="CAK7329894.1"/>
    <property type="molecule type" value="Genomic_DNA"/>
</dbReference>
<reference evidence="1 2" key="1">
    <citation type="submission" date="2024-01" db="EMBL/GenBank/DDBJ databases">
        <authorList>
            <person name="Waweru B."/>
        </authorList>
    </citation>
    <scope>NUCLEOTIDE SEQUENCE [LARGE SCALE GENOMIC DNA]</scope>
</reference>
<gene>
    <name evidence="1" type="ORF">DCAF_LOCUS7661</name>
</gene>
<evidence type="ECO:0000313" key="1">
    <source>
        <dbReference type="EMBL" id="CAK7329894.1"/>
    </source>
</evidence>
<keyword evidence="2" id="KW-1185">Reference proteome</keyword>
<dbReference type="Proteomes" id="UP001314170">
    <property type="component" value="Unassembled WGS sequence"/>
</dbReference>
<protein>
    <recommendedName>
        <fullName evidence="3">Ribosomal protein S14</fullName>
    </recommendedName>
</protein>
<evidence type="ECO:0000313" key="2">
    <source>
        <dbReference type="Proteomes" id="UP001314170"/>
    </source>
</evidence>
<evidence type="ECO:0008006" key="3">
    <source>
        <dbReference type="Google" id="ProtNLM"/>
    </source>
</evidence>
<organism evidence="1 2">
    <name type="scientific">Dovyalis caffra</name>
    <dbReference type="NCBI Taxonomy" id="77055"/>
    <lineage>
        <taxon>Eukaryota</taxon>
        <taxon>Viridiplantae</taxon>
        <taxon>Streptophyta</taxon>
        <taxon>Embryophyta</taxon>
        <taxon>Tracheophyta</taxon>
        <taxon>Spermatophyta</taxon>
        <taxon>Magnoliopsida</taxon>
        <taxon>eudicotyledons</taxon>
        <taxon>Gunneridae</taxon>
        <taxon>Pentapetalae</taxon>
        <taxon>rosids</taxon>
        <taxon>fabids</taxon>
        <taxon>Malpighiales</taxon>
        <taxon>Salicaceae</taxon>
        <taxon>Flacourtieae</taxon>
        <taxon>Dovyalis</taxon>
    </lineage>
</organism>
<accession>A0AAV1RAT3</accession>
<sequence length="85" mass="9678">MASLVKGRHAESLPDVKRREWPYKLSLIQRDRITYNSSPREGESARAMVLGWRGNSCLVDRRQLGLNRTAWLLGRTVSATAEQIP</sequence>
<name>A0AAV1RAT3_9ROSI</name>
<proteinExistence type="predicted"/>
<comment type="caution">
    <text evidence="1">The sequence shown here is derived from an EMBL/GenBank/DDBJ whole genome shotgun (WGS) entry which is preliminary data.</text>
</comment>